<accession>A0A4Z1CKW3</accession>
<reference evidence="3 4" key="1">
    <citation type="submission" date="2019-04" db="EMBL/GenBank/DDBJ databases">
        <title>Three New Species of Nocardioides, Nocardioides euryhalodurans sp. nov., Nocardioides seonyuensis sp. nov. and Nocardioides eburneoflavus sp. nov. Isolated from Soil.</title>
        <authorList>
            <person name="Roh S.G."/>
            <person name="Lee C."/>
            <person name="Kim M.-K."/>
            <person name="Kim S.B."/>
        </authorList>
    </citation>
    <scope>NUCLEOTIDE SEQUENCE [LARGE SCALE GENOMIC DNA]</scope>
    <source>
        <strain evidence="3 4">MMS17-SY213</strain>
    </source>
</reference>
<dbReference type="Pfam" id="PF13577">
    <property type="entry name" value="SnoaL_4"/>
    <property type="match status" value="1"/>
</dbReference>
<dbReference type="OrthoDB" id="4941530at2"/>
<dbReference type="AlphaFoldDB" id="A0A4Z1CKW3"/>
<dbReference type="CDD" id="cd00531">
    <property type="entry name" value="NTF2_like"/>
    <property type="match status" value="1"/>
</dbReference>
<sequence length="167" mass="18227">MKVPIQSSRKRTPMPVSQPPTDPTQQIQWLVDRAAISDLLVDFARALDEKDWEGYANHYVDDGVLSFPGGAGHEGRTGMADFAAASLSRYAGTHHLTTNYAISVEGDAATARAYLIAAHIFDAADPTRHADGAGCNNCRLRRTADGWRLTEVAFQVSYLSGEMMFPL</sequence>
<dbReference type="SUPFAM" id="SSF54427">
    <property type="entry name" value="NTF2-like"/>
    <property type="match status" value="1"/>
</dbReference>
<evidence type="ECO:0000313" key="4">
    <source>
        <dbReference type="Proteomes" id="UP000297496"/>
    </source>
</evidence>
<evidence type="ECO:0000313" key="3">
    <source>
        <dbReference type="EMBL" id="TGN65110.1"/>
    </source>
</evidence>
<dbReference type="EMBL" id="SRRO01000001">
    <property type="protein sequence ID" value="TGN65110.1"/>
    <property type="molecule type" value="Genomic_DNA"/>
</dbReference>
<protein>
    <submittedName>
        <fullName evidence="3">Nuclear transport factor 2 family protein</fullName>
    </submittedName>
</protein>
<dbReference type="Proteomes" id="UP000297496">
    <property type="component" value="Unassembled WGS sequence"/>
</dbReference>
<name>A0A4Z1CKW3_9ACTN</name>
<gene>
    <name evidence="3" type="ORF">EXE59_14930</name>
</gene>
<feature type="region of interest" description="Disordered" evidence="1">
    <location>
        <begin position="1"/>
        <end position="24"/>
    </location>
</feature>
<evidence type="ECO:0000259" key="2">
    <source>
        <dbReference type="Pfam" id="PF13577"/>
    </source>
</evidence>
<organism evidence="3 4">
    <name type="scientific">Nocardioides eburneiflavus</name>
    <dbReference type="NCBI Taxonomy" id="2518372"/>
    <lineage>
        <taxon>Bacteria</taxon>
        <taxon>Bacillati</taxon>
        <taxon>Actinomycetota</taxon>
        <taxon>Actinomycetes</taxon>
        <taxon>Propionibacteriales</taxon>
        <taxon>Nocardioidaceae</taxon>
        <taxon>Nocardioides</taxon>
    </lineage>
</organism>
<evidence type="ECO:0000256" key="1">
    <source>
        <dbReference type="SAM" id="MobiDB-lite"/>
    </source>
</evidence>
<proteinExistence type="predicted"/>
<feature type="domain" description="SnoaL-like" evidence="2">
    <location>
        <begin position="30"/>
        <end position="151"/>
    </location>
</feature>
<dbReference type="InterPro" id="IPR032710">
    <property type="entry name" value="NTF2-like_dom_sf"/>
</dbReference>
<comment type="caution">
    <text evidence="3">The sequence shown here is derived from an EMBL/GenBank/DDBJ whole genome shotgun (WGS) entry which is preliminary data.</text>
</comment>
<dbReference type="Gene3D" id="3.10.450.50">
    <property type="match status" value="1"/>
</dbReference>
<dbReference type="InterPro" id="IPR037401">
    <property type="entry name" value="SnoaL-like"/>
</dbReference>
<keyword evidence="4" id="KW-1185">Reference proteome</keyword>